<dbReference type="eggNOG" id="COG0456">
    <property type="taxonomic scope" value="Bacteria"/>
</dbReference>
<dbReference type="PATRIC" id="fig|1237149.3.peg.5036"/>
<dbReference type="InterPro" id="IPR000182">
    <property type="entry name" value="GNAT_dom"/>
</dbReference>
<dbReference type="InterPro" id="IPR016181">
    <property type="entry name" value="Acyl_CoA_acyltransferase"/>
</dbReference>
<dbReference type="SUPFAM" id="SSF55729">
    <property type="entry name" value="Acyl-CoA N-acyltransferases (Nat)"/>
    <property type="match status" value="1"/>
</dbReference>
<dbReference type="Proteomes" id="UP000011135">
    <property type="component" value="Unassembled WGS sequence"/>
</dbReference>
<dbReference type="PANTHER" id="PTHR43877">
    <property type="entry name" value="AMINOALKYLPHOSPHONATE N-ACETYLTRANSFERASE-RELATED-RELATED"/>
    <property type="match status" value="1"/>
</dbReference>
<dbReference type="CDD" id="cd04301">
    <property type="entry name" value="NAT_SF"/>
    <property type="match status" value="1"/>
</dbReference>
<keyword evidence="5" id="KW-1185">Reference proteome</keyword>
<dbReference type="Pfam" id="PF00583">
    <property type="entry name" value="Acetyltransf_1"/>
    <property type="match status" value="1"/>
</dbReference>
<accession>L8JNK4</accession>
<comment type="caution">
    <text evidence="4">The sequence shown here is derived from an EMBL/GenBank/DDBJ whole genome shotgun (WGS) entry which is preliminary data.</text>
</comment>
<dbReference type="Gene3D" id="3.40.630.30">
    <property type="match status" value="1"/>
</dbReference>
<keyword evidence="2" id="KW-0012">Acyltransferase</keyword>
<sequence length="130" mass="15223">MAVRLAVKENVLADLSRVSRADCEEYLTRRGRGWVCELQDQIVGFAVVDLQENNVWALFILPEYEGRGIGRKLHHMMLDWYFSRGKSYLWLTTGMNTRAEKFYESCGWLKTGPYGDDEVKFEMRADDWLC</sequence>
<evidence type="ECO:0000259" key="3">
    <source>
        <dbReference type="PROSITE" id="PS51186"/>
    </source>
</evidence>
<name>L8JNK4_9BACT</name>
<evidence type="ECO:0000313" key="4">
    <source>
        <dbReference type="EMBL" id="ELR68962.1"/>
    </source>
</evidence>
<dbReference type="EMBL" id="AMZN01000087">
    <property type="protein sequence ID" value="ELR68962.1"/>
    <property type="molecule type" value="Genomic_DNA"/>
</dbReference>
<dbReference type="STRING" id="1237149.C900_05655"/>
<dbReference type="PROSITE" id="PS51186">
    <property type="entry name" value="GNAT"/>
    <property type="match status" value="1"/>
</dbReference>
<dbReference type="InterPro" id="IPR050832">
    <property type="entry name" value="Bact_Acetyltransf"/>
</dbReference>
<feature type="domain" description="N-acetyltransferase" evidence="3">
    <location>
        <begin position="1"/>
        <end position="128"/>
    </location>
</feature>
<dbReference type="GO" id="GO:0016747">
    <property type="term" value="F:acyltransferase activity, transferring groups other than amino-acyl groups"/>
    <property type="evidence" value="ECO:0007669"/>
    <property type="project" value="InterPro"/>
</dbReference>
<organism evidence="4 5">
    <name type="scientific">Fulvivirga imtechensis AK7</name>
    <dbReference type="NCBI Taxonomy" id="1237149"/>
    <lineage>
        <taxon>Bacteria</taxon>
        <taxon>Pseudomonadati</taxon>
        <taxon>Bacteroidota</taxon>
        <taxon>Cytophagia</taxon>
        <taxon>Cytophagales</taxon>
        <taxon>Fulvivirgaceae</taxon>
        <taxon>Fulvivirga</taxon>
    </lineage>
</organism>
<evidence type="ECO:0000256" key="2">
    <source>
        <dbReference type="ARBA" id="ARBA00023315"/>
    </source>
</evidence>
<gene>
    <name evidence="4" type="ORF">C900_05655</name>
</gene>
<protein>
    <submittedName>
        <fullName evidence="4">Acetyltransferase, GNAT family</fullName>
    </submittedName>
</protein>
<evidence type="ECO:0000313" key="5">
    <source>
        <dbReference type="Proteomes" id="UP000011135"/>
    </source>
</evidence>
<reference evidence="4 5" key="1">
    <citation type="submission" date="2012-12" db="EMBL/GenBank/DDBJ databases">
        <title>Genome assembly of Fulvivirga imtechensis AK7.</title>
        <authorList>
            <person name="Nupur N."/>
            <person name="Khatri I."/>
            <person name="Kumar R."/>
            <person name="Subramanian S."/>
            <person name="Pinnaka A."/>
        </authorList>
    </citation>
    <scope>NUCLEOTIDE SEQUENCE [LARGE SCALE GENOMIC DNA]</scope>
    <source>
        <strain evidence="4 5">AK7</strain>
    </source>
</reference>
<proteinExistence type="predicted"/>
<dbReference type="AlphaFoldDB" id="L8JNK4"/>
<keyword evidence="1 4" id="KW-0808">Transferase</keyword>
<evidence type="ECO:0000256" key="1">
    <source>
        <dbReference type="ARBA" id="ARBA00022679"/>
    </source>
</evidence>